<dbReference type="RefSeq" id="WP_074836983.1">
    <property type="nucleotide sequence ID" value="NZ_FNYY01000008.1"/>
</dbReference>
<evidence type="ECO:0000256" key="1">
    <source>
        <dbReference type="ARBA" id="ARBA00022679"/>
    </source>
</evidence>
<dbReference type="GO" id="GO:0009103">
    <property type="term" value="P:lipopolysaccharide biosynthetic process"/>
    <property type="evidence" value="ECO:0007669"/>
    <property type="project" value="TreeGrafter"/>
</dbReference>
<protein>
    <submittedName>
        <fullName evidence="4">Glycosyltransferase involved in cell wall bisynthesis</fullName>
    </submittedName>
</protein>
<gene>
    <name evidence="4" type="ORF">SAMN04487940_108153</name>
</gene>
<keyword evidence="5" id="KW-1185">Reference proteome</keyword>
<feature type="domain" description="Glycosyl transferase family 1" evidence="2">
    <location>
        <begin position="213"/>
        <end position="387"/>
    </location>
</feature>
<accession>A0A975WAX0</accession>
<comment type="caution">
    <text evidence="4">The sequence shown here is derived from an EMBL/GenBank/DDBJ whole genome shotgun (WGS) entry which is preliminary data.</text>
</comment>
<reference evidence="4 5" key="1">
    <citation type="submission" date="2016-10" db="EMBL/GenBank/DDBJ databases">
        <authorList>
            <person name="Varghese N."/>
            <person name="Submissions S."/>
        </authorList>
    </citation>
    <scope>NUCLEOTIDE SEQUENCE [LARGE SCALE GENOMIC DNA]</scope>
    <source>
        <strain evidence="4 5">FF3</strain>
    </source>
</reference>
<dbReference type="InterPro" id="IPR001296">
    <property type="entry name" value="Glyco_trans_1"/>
</dbReference>
<sequence>MTKYLLIHQNFPGQYKHLAPALAARGDQVVALTPKVDKVTKWLGVTILPYKYQGKPARGLHPWLVDFETKFIRGQSCYRAARALRERGFTPDVILAHYGWGESLFLKDVWPEARLGLYCELYHTADYPFVGFDPEFTGSAPEADALRLRMKNLNNRLHFEIGDAGISPTAFQADTFPPEMRQRITVVHDGIDTAQVTADDTARLALPDGSEVTPEDEVITFINRNLEPYRGYHVFMRALPELLRRRPRAQVVLIGGDQVSYGAKAPDGQTWKQVFIDEVRGQIPDADWARVHFLGRVPYDTFLSFMRVSRAHVYLTYPFVLSWSLLEAMSAGAPIVASDTEPVREVLSNGETGLLVDFFDREALVDQVCTLLDDPALRAHLRAAARAKVVAEYDLKSTCLPRQLAWVDGLTQLAPRPPLV</sequence>
<dbReference type="AlphaFoldDB" id="A0A975WAX0"/>
<dbReference type="GO" id="GO:0016757">
    <property type="term" value="F:glycosyltransferase activity"/>
    <property type="evidence" value="ECO:0007669"/>
    <property type="project" value="InterPro"/>
</dbReference>
<proteinExistence type="predicted"/>
<dbReference type="SUPFAM" id="SSF53756">
    <property type="entry name" value="UDP-Glycosyltransferase/glycogen phosphorylase"/>
    <property type="match status" value="1"/>
</dbReference>
<dbReference type="Proteomes" id="UP000182932">
    <property type="component" value="Unassembled WGS sequence"/>
</dbReference>
<dbReference type="Gene3D" id="3.40.50.2000">
    <property type="entry name" value="Glycogen Phosphorylase B"/>
    <property type="match status" value="2"/>
</dbReference>
<feature type="domain" description="Glycosyl transferase family 4" evidence="3">
    <location>
        <begin position="26"/>
        <end position="195"/>
    </location>
</feature>
<keyword evidence="1" id="KW-0808">Transferase</keyword>
<name>A0A975WAX0_9RHOB</name>
<dbReference type="EMBL" id="FNYY01000008">
    <property type="protein sequence ID" value="SEJ65657.1"/>
    <property type="molecule type" value="Genomic_DNA"/>
</dbReference>
<evidence type="ECO:0000259" key="2">
    <source>
        <dbReference type="Pfam" id="PF00534"/>
    </source>
</evidence>
<dbReference type="PANTHER" id="PTHR46401">
    <property type="entry name" value="GLYCOSYLTRANSFERASE WBBK-RELATED"/>
    <property type="match status" value="1"/>
</dbReference>
<evidence type="ECO:0000313" key="4">
    <source>
        <dbReference type="EMBL" id="SEJ65657.1"/>
    </source>
</evidence>
<evidence type="ECO:0000259" key="3">
    <source>
        <dbReference type="Pfam" id="PF12000"/>
    </source>
</evidence>
<dbReference type="Pfam" id="PF12000">
    <property type="entry name" value="Glyco_trans_4_3"/>
    <property type="match status" value="1"/>
</dbReference>
<evidence type="ECO:0000313" key="5">
    <source>
        <dbReference type="Proteomes" id="UP000182932"/>
    </source>
</evidence>
<dbReference type="InterPro" id="IPR022623">
    <property type="entry name" value="Glyco_trans_4"/>
</dbReference>
<dbReference type="PANTHER" id="PTHR46401:SF2">
    <property type="entry name" value="GLYCOSYLTRANSFERASE WBBK-RELATED"/>
    <property type="match status" value="1"/>
</dbReference>
<dbReference type="Pfam" id="PF00534">
    <property type="entry name" value="Glycos_transf_1"/>
    <property type="match status" value="1"/>
</dbReference>
<organism evidence="4 5">
    <name type="scientific">Marinovum algicola</name>
    <dbReference type="NCBI Taxonomy" id="42444"/>
    <lineage>
        <taxon>Bacteria</taxon>
        <taxon>Pseudomonadati</taxon>
        <taxon>Pseudomonadota</taxon>
        <taxon>Alphaproteobacteria</taxon>
        <taxon>Rhodobacterales</taxon>
        <taxon>Roseobacteraceae</taxon>
        <taxon>Marinovum</taxon>
    </lineage>
</organism>
<dbReference type="GeneID" id="80818822"/>